<dbReference type="KEGG" id="sgra:EX895_000662"/>
<accession>A0A4U7L0D8</accession>
<dbReference type="InterPro" id="IPR039136">
    <property type="entry name" value="NUFIP1-like"/>
</dbReference>
<name>A0A4U7L0D8_9BASI</name>
<dbReference type="EMBL" id="SRRM01000002">
    <property type="protein sequence ID" value="TKY90664.1"/>
    <property type="molecule type" value="Genomic_DNA"/>
</dbReference>
<comment type="caution">
    <text evidence="4">The sequence shown here is derived from an EMBL/GenBank/DDBJ whole genome shotgun (WGS) entry which is preliminary data.</text>
</comment>
<dbReference type="Proteomes" id="UP000306050">
    <property type="component" value="Chromosome SGRAM_1"/>
</dbReference>
<dbReference type="PROSITE" id="PS50103">
    <property type="entry name" value="ZF_C3H1"/>
    <property type="match status" value="1"/>
</dbReference>
<feature type="compositionally biased region" description="Basic and acidic residues" evidence="2">
    <location>
        <begin position="220"/>
        <end position="232"/>
    </location>
</feature>
<proteinExistence type="predicted"/>
<feature type="compositionally biased region" description="Basic and acidic residues" evidence="2">
    <location>
        <begin position="274"/>
        <end position="287"/>
    </location>
</feature>
<dbReference type="SMART" id="SM00356">
    <property type="entry name" value="ZnF_C3H1"/>
    <property type="match status" value="1"/>
</dbReference>
<feature type="region of interest" description="Disordered" evidence="2">
    <location>
        <begin position="1"/>
        <end position="102"/>
    </location>
</feature>
<dbReference type="GO" id="GO:0008270">
    <property type="term" value="F:zinc ion binding"/>
    <property type="evidence" value="ECO:0007669"/>
    <property type="project" value="UniProtKB-KW"/>
</dbReference>
<feature type="region of interest" description="Disordered" evidence="2">
    <location>
        <begin position="479"/>
        <end position="517"/>
    </location>
</feature>
<feature type="compositionally biased region" description="Low complexity" evidence="2">
    <location>
        <begin position="409"/>
        <end position="423"/>
    </location>
</feature>
<evidence type="ECO:0000256" key="2">
    <source>
        <dbReference type="SAM" id="MobiDB-lite"/>
    </source>
</evidence>
<keyword evidence="1" id="KW-0479">Metal-binding</keyword>
<dbReference type="GO" id="GO:0003723">
    <property type="term" value="F:RNA binding"/>
    <property type="evidence" value="ECO:0007669"/>
    <property type="project" value="InterPro"/>
</dbReference>
<feature type="compositionally biased region" description="Basic residues" evidence="2">
    <location>
        <begin position="151"/>
        <end position="160"/>
    </location>
</feature>
<feature type="compositionally biased region" description="Gly residues" evidence="2">
    <location>
        <begin position="15"/>
        <end position="46"/>
    </location>
</feature>
<dbReference type="GO" id="GO:0005634">
    <property type="term" value="C:nucleus"/>
    <property type="evidence" value="ECO:0007669"/>
    <property type="project" value="TreeGrafter"/>
</dbReference>
<evidence type="ECO:0000256" key="1">
    <source>
        <dbReference type="PROSITE-ProRule" id="PRU00723"/>
    </source>
</evidence>
<evidence type="ECO:0000313" key="4">
    <source>
        <dbReference type="EMBL" id="TKY90664.1"/>
    </source>
</evidence>
<keyword evidence="5" id="KW-1185">Reference proteome</keyword>
<evidence type="ECO:0000313" key="5">
    <source>
        <dbReference type="Proteomes" id="UP000306050"/>
    </source>
</evidence>
<feature type="compositionally biased region" description="Acidic residues" evidence="2">
    <location>
        <begin position="199"/>
        <end position="217"/>
    </location>
</feature>
<feature type="region of interest" description="Disordered" evidence="2">
    <location>
        <begin position="261"/>
        <end position="382"/>
    </location>
</feature>
<dbReference type="RefSeq" id="XP_029742649.1">
    <property type="nucleotide sequence ID" value="XM_029881263.1"/>
</dbReference>
<dbReference type="InterPro" id="IPR000571">
    <property type="entry name" value="Znf_CCCH"/>
</dbReference>
<reference evidence="4 5" key="1">
    <citation type="submission" date="2019-05" db="EMBL/GenBank/DDBJ databases">
        <title>Sporisorium graminicola CBS 10092 draft sequencing and annotation.</title>
        <authorList>
            <person name="Solano-Gonzalez S."/>
            <person name="Caddick M.X."/>
            <person name="Darby A."/>
        </authorList>
    </citation>
    <scope>NUCLEOTIDE SEQUENCE [LARGE SCALE GENOMIC DNA]</scope>
    <source>
        <strain evidence="4 5">CBS 10092</strain>
    </source>
</reference>
<feature type="domain" description="C3H1-type" evidence="3">
    <location>
        <begin position="382"/>
        <end position="409"/>
    </location>
</feature>
<protein>
    <recommendedName>
        <fullName evidence="3">C3H1-type domain-containing protein</fullName>
    </recommendedName>
</protein>
<keyword evidence="1" id="KW-0863">Zinc-finger</keyword>
<dbReference type="Gene3D" id="4.10.1000.10">
    <property type="entry name" value="Zinc finger, CCCH-type"/>
    <property type="match status" value="1"/>
</dbReference>
<dbReference type="PANTHER" id="PTHR13309">
    <property type="entry name" value="NUCLEAR FRAGILE X MENTAL RETARDATION PROTEIN INTERACTING PROTEIN 1"/>
    <property type="match status" value="1"/>
</dbReference>
<dbReference type="AlphaFoldDB" id="A0A4U7L0D8"/>
<dbReference type="Pfam" id="PF10453">
    <property type="entry name" value="NUFIP1"/>
    <property type="match status" value="1"/>
</dbReference>
<dbReference type="PANTHER" id="PTHR13309:SF0">
    <property type="entry name" value="FMR1-INTERACTING PROTEIN NUFIP1"/>
    <property type="match status" value="1"/>
</dbReference>
<feature type="compositionally biased region" description="Acidic residues" evidence="2">
    <location>
        <begin position="343"/>
        <end position="353"/>
    </location>
</feature>
<dbReference type="GeneID" id="40723557"/>
<keyword evidence="1" id="KW-0862">Zinc</keyword>
<feature type="zinc finger region" description="C3H1-type" evidence="1">
    <location>
        <begin position="382"/>
        <end position="409"/>
    </location>
</feature>
<dbReference type="InterPro" id="IPR019496">
    <property type="entry name" value="NUFIP1_cons_dom"/>
</dbReference>
<dbReference type="OrthoDB" id="18412at2759"/>
<evidence type="ECO:0000259" key="3">
    <source>
        <dbReference type="PROSITE" id="PS50103"/>
    </source>
</evidence>
<dbReference type="GO" id="GO:0000492">
    <property type="term" value="P:box C/D snoRNP assembly"/>
    <property type="evidence" value="ECO:0007669"/>
    <property type="project" value="TreeGrafter"/>
</dbReference>
<gene>
    <name evidence="4" type="ORF">EX895_000662</name>
</gene>
<feature type="region of interest" description="Disordered" evidence="2">
    <location>
        <begin position="402"/>
        <end position="441"/>
    </location>
</feature>
<organism evidence="4 5">
    <name type="scientific">Sporisorium graminicola</name>
    <dbReference type="NCBI Taxonomy" id="280036"/>
    <lineage>
        <taxon>Eukaryota</taxon>
        <taxon>Fungi</taxon>
        <taxon>Dikarya</taxon>
        <taxon>Basidiomycota</taxon>
        <taxon>Ustilaginomycotina</taxon>
        <taxon>Ustilaginomycetes</taxon>
        <taxon>Ustilaginales</taxon>
        <taxon>Ustilaginaceae</taxon>
        <taxon>Sporisorium</taxon>
    </lineage>
</organism>
<sequence length="760" mass="83050">MSSWTPGRGHHRGGGGDNGGPGSGRGGAGRGRGRGGGGHGHSGSRGRGTFAQHRQPRDSGYASRQHRSTSNVATTTTPTGSFCCDHVDDSPPSSSADPTTLPYRCPFRAHSALSLTLHKADRHLIYPEGGIDELKRLDPMLVAEQREQQRRLRQQQRRNPHPLPSRPSGPSCITSNSSKDDRVNNSEDNGGELETSSSDVDDSDSSSDSEDEDEAVAEADQPKPSKARETGRALDGPADATISGLNIQLDSPELIAEWISQRKKRWPTQQVVEQKLKEKEERQKRSEAIYGPRPQPFGKRPREETLPSVPAPRVGESAQTPVHDDKRQKTDATSGASAYPDANDSEADDDAPPEEVSSKEAVTSLSEERTAAATQAHASDDRDRRPICTHFLQNRCNYGDRCKKRHESSPSASAQQQQQQHPAKQARRPHPRPPPANPFEQPDLLRQLLRNEIEKHVDAVGQAIRFIVDNGMLLHVETEEGQAEEQRRKREKIQVLPSKVDGAAQPEKGATEATETDTNALSVLAQEPSLSEPVVQGGMAVIKPSTFDANAAQGGASLYRPTSPTLRSLSELKYPPEPDPLIFLDPLRRDDPKPLLPSQLVRIAKDPVIRSVLTPCTPLHPNGHKPPSLERAIMSLDALPTDLYRNAAIEMILGVASSSSSSAPSHHGGGLVVVSKDGRRKVSETDLFRMGLRVGGDEVLAIKKLADRLSVLLDSSLQLDEVGEADWALLTPEQRNEMRKLHYDREADRLDRLRKLGIDV</sequence>
<feature type="region of interest" description="Disordered" evidence="2">
    <location>
        <begin position="145"/>
        <end position="245"/>
    </location>
</feature>